<dbReference type="PANTHER" id="PTHR11228">
    <property type="entry name" value="RADICAL SAM DOMAIN PROTEIN"/>
    <property type="match status" value="1"/>
</dbReference>
<evidence type="ECO:0000313" key="7">
    <source>
        <dbReference type="Proteomes" id="UP000002420"/>
    </source>
</evidence>
<sequence length="313" mass="35752">MSLISESLSWPDSSSHSTLGAIRPGERHNYVAFFLTMACNLHCYYCINLHDGGSRKNMLKRQMTADEWILAANRLELRADLPLTLQGGEPTLSNSFVRLVNEAKPELRCDLMTNLTFDVDSFIANVPVWRFLRDAPYAPIRVSYHPGQNDIDELVGNYFRLVEAGFRVGIYGILHPDEEIRRHILETQERCLKLGVDFRTKEFLGEWNGTLYGEFKYPGAVLGKPFRSCRCRTSELIVDPAGWVYKCHADLFQGRDPFAHILDPDLDADAIDEFRACSFYGDCNPCDIKVKTNRFQQFGHTTVDVLDIEGERE</sequence>
<dbReference type="GO" id="GO:0003824">
    <property type="term" value="F:catalytic activity"/>
    <property type="evidence" value="ECO:0007669"/>
    <property type="project" value="InterPro"/>
</dbReference>
<dbReference type="SFLD" id="SFLDS00029">
    <property type="entry name" value="Radical_SAM"/>
    <property type="match status" value="1"/>
</dbReference>
<name>B3EBQ1_TRIL1</name>
<dbReference type="AlphaFoldDB" id="B3EBQ1"/>
<dbReference type="EMBL" id="CP001089">
    <property type="protein sequence ID" value="ACD97090.1"/>
    <property type="molecule type" value="Genomic_DNA"/>
</dbReference>
<dbReference type="GO" id="GO:0046872">
    <property type="term" value="F:metal ion binding"/>
    <property type="evidence" value="ECO:0007669"/>
    <property type="project" value="UniProtKB-KW"/>
</dbReference>
<evidence type="ECO:0000256" key="3">
    <source>
        <dbReference type="ARBA" id="ARBA00022723"/>
    </source>
</evidence>
<gene>
    <name evidence="6" type="ordered locus">Glov_3384</name>
</gene>
<evidence type="ECO:0000256" key="4">
    <source>
        <dbReference type="ARBA" id="ARBA00023004"/>
    </source>
</evidence>
<dbReference type="InterPro" id="IPR013785">
    <property type="entry name" value="Aldolase_TIM"/>
</dbReference>
<dbReference type="GO" id="GO:0051536">
    <property type="term" value="F:iron-sulfur cluster binding"/>
    <property type="evidence" value="ECO:0007669"/>
    <property type="project" value="UniProtKB-KW"/>
</dbReference>
<dbReference type="InterPro" id="IPR007197">
    <property type="entry name" value="rSAM"/>
</dbReference>
<evidence type="ECO:0000256" key="1">
    <source>
        <dbReference type="ARBA" id="ARBA00001966"/>
    </source>
</evidence>
<dbReference type="SUPFAM" id="SSF102114">
    <property type="entry name" value="Radical SAM enzymes"/>
    <property type="match status" value="1"/>
</dbReference>
<keyword evidence="4" id="KW-0408">Iron</keyword>
<dbReference type="Proteomes" id="UP000002420">
    <property type="component" value="Chromosome"/>
</dbReference>
<evidence type="ECO:0000256" key="5">
    <source>
        <dbReference type="ARBA" id="ARBA00023014"/>
    </source>
</evidence>
<dbReference type="RefSeq" id="WP_012471414.1">
    <property type="nucleotide sequence ID" value="NC_010814.1"/>
</dbReference>
<dbReference type="PANTHER" id="PTHR11228:SF7">
    <property type="entry name" value="PQQA PEPTIDE CYCLASE"/>
    <property type="match status" value="1"/>
</dbReference>
<evidence type="ECO:0000256" key="2">
    <source>
        <dbReference type="ARBA" id="ARBA00022691"/>
    </source>
</evidence>
<dbReference type="InterPro" id="IPR058240">
    <property type="entry name" value="rSAM_sf"/>
</dbReference>
<protein>
    <submittedName>
        <fullName evidence="6">Radical SAM domain protein</fullName>
    </submittedName>
</protein>
<keyword evidence="5" id="KW-0411">Iron-sulfur</keyword>
<keyword evidence="7" id="KW-1185">Reference proteome</keyword>
<dbReference type="Gene3D" id="3.20.20.70">
    <property type="entry name" value="Aldolase class I"/>
    <property type="match status" value="1"/>
</dbReference>
<evidence type="ECO:0000313" key="6">
    <source>
        <dbReference type="EMBL" id="ACD97090.1"/>
    </source>
</evidence>
<dbReference type="SFLD" id="SFLDG01067">
    <property type="entry name" value="SPASM/twitch_domain_containing"/>
    <property type="match status" value="1"/>
</dbReference>
<accession>B3EBQ1</accession>
<proteinExistence type="predicted"/>
<keyword evidence="3" id="KW-0479">Metal-binding</keyword>
<dbReference type="HOGENOM" id="CLU_896259_0_0_7"/>
<dbReference type="InterPro" id="IPR050377">
    <property type="entry name" value="Radical_SAM_PqqE_MftC-like"/>
</dbReference>
<dbReference type="STRING" id="398767.Glov_3384"/>
<comment type="cofactor">
    <cofactor evidence="1">
        <name>[4Fe-4S] cluster</name>
        <dbReference type="ChEBI" id="CHEBI:49883"/>
    </cofactor>
</comment>
<keyword evidence="2" id="KW-0949">S-adenosyl-L-methionine</keyword>
<reference evidence="6 7" key="1">
    <citation type="submission" date="2008-05" db="EMBL/GenBank/DDBJ databases">
        <title>Complete sequence of chromosome of Geobacter lovleyi SZ.</title>
        <authorList>
            <consortium name="US DOE Joint Genome Institute"/>
            <person name="Lucas S."/>
            <person name="Copeland A."/>
            <person name="Lapidus A."/>
            <person name="Glavina del Rio T."/>
            <person name="Dalin E."/>
            <person name="Tice H."/>
            <person name="Bruce D."/>
            <person name="Goodwin L."/>
            <person name="Pitluck S."/>
            <person name="Chertkov O."/>
            <person name="Meincke L."/>
            <person name="Brettin T."/>
            <person name="Detter J.C."/>
            <person name="Han C."/>
            <person name="Tapia R."/>
            <person name="Kuske C.R."/>
            <person name="Schmutz J."/>
            <person name="Larimer F."/>
            <person name="Land M."/>
            <person name="Hauser L."/>
            <person name="Kyrpides N."/>
            <person name="Mikhailova N."/>
            <person name="Sung Y."/>
            <person name="Fletcher K.E."/>
            <person name="Ritalahti K.M."/>
            <person name="Loeffler F.E."/>
            <person name="Richardson P."/>
        </authorList>
    </citation>
    <scope>NUCLEOTIDE SEQUENCE [LARGE SCALE GENOMIC DNA]</scope>
    <source>
        <strain evidence="7">ATCC BAA-1151 / DSM 17278 / SZ</strain>
    </source>
</reference>
<dbReference type="KEGG" id="glo:Glov_3384"/>
<organism evidence="6 7">
    <name type="scientific">Trichlorobacter lovleyi (strain ATCC BAA-1151 / DSM 17278 / SZ)</name>
    <name type="common">Geobacter lovleyi</name>
    <dbReference type="NCBI Taxonomy" id="398767"/>
    <lineage>
        <taxon>Bacteria</taxon>
        <taxon>Pseudomonadati</taxon>
        <taxon>Thermodesulfobacteriota</taxon>
        <taxon>Desulfuromonadia</taxon>
        <taxon>Geobacterales</taxon>
        <taxon>Geobacteraceae</taxon>
        <taxon>Trichlorobacter</taxon>
    </lineage>
</organism>
<dbReference type="eggNOG" id="COG0535">
    <property type="taxonomic scope" value="Bacteria"/>
</dbReference>